<dbReference type="EMBL" id="OKRB01000101">
    <property type="protein sequence ID" value="SPE24182.1"/>
    <property type="molecule type" value="Genomic_DNA"/>
</dbReference>
<dbReference type="PANTHER" id="PTHR43257">
    <property type="entry name" value="PYRUVATE DEHYDROGENASE E1 COMPONENT BETA SUBUNIT"/>
    <property type="match status" value="1"/>
</dbReference>
<dbReference type="InterPro" id="IPR005475">
    <property type="entry name" value="Transketolase-like_Pyr-bd"/>
</dbReference>
<dbReference type="SMART" id="SM00861">
    <property type="entry name" value="Transket_pyr"/>
    <property type="match status" value="1"/>
</dbReference>
<evidence type="ECO:0000256" key="3">
    <source>
        <dbReference type="ARBA" id="ARBA00023002"/>
    </source>
</evidence>
<gene>
    <name evidence="6" type="ORF">SBA5_430061</name>
</gene>
<dbReference type="SUPFAM" id="SSF52922">
    <property type="entry name" value="TK C-terminal domain-like"/>
    <property type="match status" value="1"/>
</dbReference>
<accession>A0A2N9LLT7</accession>
<dbReference type="Proteomes" id="UP000239735">
    <property type="component" value="Unassembled WGS sequence"/>
</dbReference>
<dbReference type="InterPro" id="IPR033248">
    <property type="entry name" value="Transketolase_C"/>
</dbReference>
<dbReference type="FunFam" id="3.40.50.970:FF:000001">
    <property type="entry name" value="Pyruvate dehydrogenase E1 beta subunit"/>
    <property type="match status" value="1"/>
</dbReference>
<dbReference type="CDD" id="cd02000">
    <property type="entry name" value="TPP_E1_PDC_ADC_BCADC"/>
    <property type="match status" value="1"/>
</dbReference>
<dbReference type="InterPro" id="IPR009014">
    <property type="entry name" value="Transketo_C/PFOR_II"/>
</dbReference>
<dbReference type="Gene3D" id="3.40.50.920">
    <property type="match status" value="1"/>
</dbReference>
<name>A0A2N9LLT7_9BACT</name>
<dbReference type="Pfam" id="PF00676">
    <property type="entry name" value="E1_dh"/>
    <property type="match status" value="1"/>
</dbReference>
<evidence type="ECO:0000313" key="7">
    <source>
        <dbReference type="Proteomes" id="UP000239735"/>
    </source>
</evidence>
<dbReference type="FunFam" id="3.40.50.920:FF:000001">
    <property type="entry name" value="Pyruvate dehydrogenase E1 beta subunit"/>
    <property type="match status" value="1"/>
</dbReference>
<evidence type="ECO:0000256" key="2">
    <source>
        <dbReference type="ARBA" id="ARBA00003906"/>
    </source>
</evidence>
<evidence type="ECO:0000259" key="5">
    <source>
        <dbReference type="SMART" id="SM00861"/>
    </source>
</evidence>
<dbReference type="SUPFAM" id="SSF52518">
    <property type="entry name" value="Thiamin diphosphate-binding fold (THDP-binding)"/>
    <property type="match status" value="2"/>
</dbReference>
<dbReference type="Gene3D" id="3.40.50.970">
    <property type="match status" value="2"/>
</dbReference>
<proteinExistence type="predicted"/>
<protein>
    <submittedName>
        <fullName evidence="6">Transketolase central region</fullName>
    </submittedName>
</protein>
<dbReference type="AlphaFoldDB" id="A0A2N9LLT7"/>
<dbReference type="OrthoDB" id="9771835at2"/>
<evidence type="ECO:0000256" key="1">
    <source>
        <dbReference type="ARBA" id="ARBA00001964"/>
    </source>
</evidence>
<reference evidence="7" key="1">
    <citation type="submission" date="2018-02" db="EMBL/GenBank/DDBJ databases">
        <authorList>
            <person name="Hausmann B."/>
        </authorList>
    </citation>
    <scope>NUCLEOTIDE SEQUENCE [LARGE SCALE GENOMIC DNA]</scope>
    <source>
        <strain evidence="7">Peat soil MAG SbA5</strain>
    </source>
</reference>
<dbReference type="Pfam" id="PF02780">
    <property type="entry name" value="Transketolase_C"/>
    <property type="match status" value="1"/>
</dbReference>
<evidence type="ECO:0000256" key="4">
    <source>
        <dbReference type="ARBA" id="ARBA00023052"/>
    </source>
</evidence>
<feature type="domain" description="Transketolase-like pyrimidine-binding" evidence="5">
    <location>
        <begin position="390"/>
        <end position="578"/>
    </location>
</feature>
<dbReference type="InterPro" id="IPR001017">
    <property type="entry name" value="DH_E1"/>
</dbReference>
<comment type="function">
    <text evidence="2">E1 component of the 2-oxoglutarate dehydrogenase (OGDH) complex which catalyzes the decarboxylation of 2-oxoglutarate, the first step in the conversion of 2-oxoglutarate to succinyl-CoA and CO(2).</text>
</comment>
<dbReference type="InterPro" id="IPR029061">
    <property type="entry name" value="THDP-binding"/>
</dbReference>
<organism evidence="6 7">
    <name type="scientific">Candidatus Sulfuritelmatomonas gaucii</name>
    <dbReference type="NCBI Taxonomy" id="2043161"/>
    <lineage>
        <taxon>Bacteria</taxon>
        <taxon>Pseudomonadati</taxon>
        <taxon>Acidobacteriota</taxon>
        <taxon>Terriglobia</taxon>
        <taxon>Terriglobales</taxon>
        <taxon>Acidobacteriaceae</taxon>
        <taxon>Candidatus Sulfuritelmatomonas</taxon>
    </lineage>
</organism>
<comment type="cofactor">
    <cofactor evidence="1">
        <name>thiamine diphosphate</name>
        <dbReference type="ChEBI" id="CHEBI:58937"/>
    </cofactor>
</comment>
<keyword evidence="3" id="KW-0560">Oxidoreductase</keyword>
<evidence type="ECO:0000313" key="6">
    <source>
        <dbReference type="EMBL" id="SPE24182.1"/>
    </source>
</evidence>
<keyword evidence="4" id="KW-0786">Thiamine pyrophosphate</keyword>
<dbReference type="PANTHER" id="PTHR43257:SF2">
    <property type="entry name" value="PYRUVATE DEHYDROGENASE E1 COMPONENT SUBUNIT BETA"/>
    <property type="match status" value="1"/>
</dbReference>
<sequence length="728" mass="79782">MEVAISSARASGPFPAADALTAQHLVEIYRLMFLSRAVDDREINLKRQQKTFFQISAAGHEALQVGAALALRSGYDWFFPYYRDRALVLSLGVTPYEMMLQAVGAATDPASGGRQMPTHWSSRALHIVSTSSSTATQLLHAVGCAEAGRAFSARPEMAAKAEDDYRAFHDVDFHGDEVMLGCIGEGSTSQGEFWEAMNTASNQKLPVIFCIEDNGYAISVPVEVNTPGGNISRLVANFPHFYFAEVDGNDPVASLHAFQQAAAHCRAGLGPALVHGHCVRLYSHSLSDDDKLYRSAAERESDAMCDPIARMRARLIGEGILTAVEIEDLERALEHEAAEAAERALEAPLPEAKGITVHVYSKDLDPTRAAFATERLEPAEKANGQKPPARTMADLINACLRDEMRRDPRIVIYGEDVADASREEALAEVKGKGGVFKLTSGLQTEFGSERVFNSPLAEANIVGRAVGYGLRGMKPVVEIQFFDYIWPAMHQIRNEMALMRWRSNGAWVAPAVIRVPIGGYLTGGAIYHSQSGESIFTHIPGLRVVFPSNALDANGLLRTAIRCDDPVLFLEHKRLYRETYGRAAYPGSEFAIPFGKAKVVRPGADLTLVTYGALVPRALQAAQQAQREHAIEVEIVDLRTLNPYDWDAIATSVRKTNRVIVAHEDMISWGYGAEIAARIADELFDELDAPVRRIGSLDTFVAYQPILEDATLPKPETILKAIVDLKTY</sequence>
<dbReference type="Pfam" id="PF02779">
    <property type="entry name" value="Transket_pyr"/>
    <property type="match status" value="1"/>
</dbReference>
<dbReference type="GO" id="GO:0016624">
    <property type="term" value="F:oxidoreductase activity, acting on the aldehyde or oxo group of donors, disulfide as acceptor"/>
    <property type="evidence" value="ECO:0007669"/>
    <property type="project" value="InterPro"/>
</dbReference>
<dbReference type="CDD" id="cd07036">
    <property type="entry name" value="TPP_PYR_E1-PDHc-beta_like"/>
    <property type="match status" value="1"/>
</dbReference>